<evidence type="ECO:0000256" key="2">
    <source>
        <dbReference type="SAM" id="SignalP"/>
    </source>
</evidence>
<dbReference type="SUPFAM" id="SSF53474">
    <property type="entry name" value="alpha/beta-Hydrolases"/>
    <property type="match status" value="1"/>
</dbReference>
<proteinExistence type="predicted"/>
<dbReference type="CDD" id="cd00519">
    <property type="entry name" value="Lipase_3"/>
    <property type="match status" value="1"/>
</dbReference>
<organism evidence="4 5">
    <name type="scientific">Raphidocelis subcapitata</name>
    <dbReference type="NCBI Taxonomy" id="307507"/>
    <lineage>
        <taxon>Eukaryota</taxon>
        <taxon>Viridiplantae</taxon>
        <taxon>Chlorophyta</taxon>
        <taxon>core chlorophytes</taxon>
        <taxon>Chlorophyceae</taxon>
        <taxon>CS clade</taxon>
        <taxon>Sphaeropleales</taxon>
        <taxon>Selenastraceae</taxon>
        <taxon>Raphidocelis</taxon>
    </lineage>
</organism>
<keyword evidence="5" id="KW-1185">Reference proteome</keyword>
<evidence type="ECO:0000313" key="5">
    <source>
        <dbReference type="Proteomes" id="UP000247498"/>
    </source>
</evidence>
<dbReference type="AlphaFoldDB" id="A0A2V0P6S7"/>
<keyword evidence="2" id="KW-0732">Signal</keyword>
<feature type="region of interest" description="Disordered" evidence="1">
    <location>
        <begin position="304"/>
        <end position="332"/>
    </location>
</feature>
<feature type="chain" id="PRO_5016157808" evidence="2">
    <location>
        <begin position="20"/>
        <end position="386"/>
    </location>
</feature>
<dbReference type="InterPro" id="IPR051218">
    <property type="entry name" value="Sec_MonoDiacylglyc_Lipase"/>
</dbReference>
<dbReference type="Pfam" id="PF01764">
    <property type="entry name" value="Lipase_3"/>
    <property type="match status" value="1"/>
</dbReference>
<dbReference type="Gene3D" id="3.40.50.1820">
    <property type="entry name" value="alpha/beta hydrolase"/>
    <property type="match status" value="1"/>
</dbReference>
<feature type="signal peptide" evidence="2">
    <location>
        <begin position="1"/>
        <end position="19"/>
    </location>
</feature>
<comment type="caution">
    <text evidence="4">The sequence shown here is derived from an EMBL/GenBank/DDBJ whole genome shotgun (WGS) entry which is preliminary data.</text>
</comment>
<accession>A0A2V0P6S7</accession>
<dbReference type="PANTHER" id="PTHR45856:SF11">
    <property type="entry name" value="FUNGAL LIPASE-LIKE DOMAIN-CONTAINING PROTEIN"/>
    <property type="match status" value="1"/>
</dbReference>
<sequence length="386" mass="40505">MRFNFALALAVLAVAAAAAARPAAAATAGRLPEPCSGALLSDFDSDALPSLRNAFTMALLSSDAYPATLLPHASNAKYNTLVYQDTLRRRWAALGARSVEVVDDFEDNLEAHALVAASASDVFIAFRGTSTTEGWTSNVRIAPWKLASGSGAEGAPGGGLQVHSGFLASFAAVYPRVAKEVAKAMEHTVDNPGAARVFISGHSLGGAHAMLAALALADSGAKIGGVWTFAAPKAGKGDFVEAYMRRFGDVTFRWVNGLDIVPTLPPDLPGMAEPFRQLPADSTLWRTLNGRCVKASGPLLLDCPPASEAAPAEEEDAGKDGKRGKRRTKGREERCSFVMADHRLYKALASLGRCVAAEAEAAGDLCTQQLVASYMPAKSDDEGQRG</sequence>
<evidence type="ECO:0000259" key="3">
    <source>
        <dbReference type="Pfam" id="PF01764"/>
    </source>
</evidence>
<dbReference type="PANTHER" id="PTHR45856">
    <property type="entry name" value="ALPHA/BETA-HYDROLASES SUPERFAMILY PROTEIN"/>
    <property type="match status" value="1"/>
</dbReference>
<dbReference type="OrthoDB" id="525936at2759"/>
<gene>
    <name evidence="4" type="ORF">Rsub_08555</name>
</gene>
<feature type="domain" description="Fungal lipase-type" evidence="3">
    <location>
        <begin position="123"/>
        <end position="267"/>
    </location>
</feature>
<dbReference type="InterPro" id="IPR029058">
    <property type="entry name" value="AB_hydrolase_fold"/>
</dbReference>
<evidence type="ECO:0000313" key="4">
    <source>
        <dbReference type="EMBL" id="GBF95574.1"/>
    </source>
</evidence>
<dbReference type="InParanoid" id="A0A2V0P6S7"/>
<dbReference type="Proteomes" id="UP000247498">
    <property type="component" value="Unassembled WGS sequence"/>
</dbReference>
<dbReference type="GO" id="GO:0006629">
    <property type="term" value="P:lipid metabolic process"/>
    <property type="evidence" value="ECO:0007669"/>
    <property type="project" value="InterPro"/>
</dbReference>
<reference evidence="4 5" key="1">
    <citation type="journal article" date="2018" name="Sci. Rep.">
        <title>Raphidocelis subcapitata (=Pseudokirchneriella subcapitata) provides an insight into genome evolution and environmental adaptations in the Sphaeropleales.</title>
        <authorList>
            <person name="Suzuki S."/>
            <person name="Yamaguchi H."/>
            <person name="Nakajima N."/>
            <person name="Kawachi M."/>
        </authorList>
    </citation>
    <scope>NUCLEOTIDE SEQUENCE [LARGE SCALE GENOMIC DNA]</scope>
    <source>
        <strain evidence="4 5">NIES-35</strain>
    </source>
</reference>
<dbReference type="InterPro" id="IPR002921">
    <property type="entry name" value="Fungal_lipase-type"/>
</dbReference>
<dbReference type="EMBL" id="BDRX01000066">
    <property type="protein sequence ID" value="GBF95574.1"/>
    <property type="molecule type" value="Genomic_DNA"/>
</dbReference>
<protein>
    <submittedName>
        <fullName evidence="4">Lipase</fullName>
    </submittedName>
</protein>
<evidence type="ECO:0000256" key="1">
    <source>
        <dbReference type="SAM" id="MobiDB-lite"/>
    </source>
</evidence>
<name>A0A2V0P6S7_9CHLO</name>